<dbReference type="InterPro" id="IPR028565">
    <property type="entry name" value="MHD"/>
</dbReference>
<evidence type="ECO:0000313" key="2">
    <source>
        <dbReference type="EMBL" id="CDJ65451.1"/>
    </source>
</evidence>
<dbReference type="OrthoDB" id="10259133at2759"/>
<dbReference type="VEuPathDB" id="ToxoDB:ENH_00005280"/>
<accession>U6MN38</accession>
<dbReference type="Gene3D" id="2.60.40.1170">
    <property type="entry name" value="Mu homology domain, subdomain B"/>
    <property type="match status" value="2"/>
</dbReference>
<evidence type="ECO:0000259" key="1">
    <source>
        <dbReference type="PROSITE" id="PS51072"/>
    </source>
</evidence>
<dbReference type="SUPFAM" id="SSF49447">
    <property type="entry name" value="Second domain of Mu2 adaptin subunit (ap50) of ap2 adaptor"/>
    <property type="match status" value="1"/>
</dbReference>
<protein>
    <recommendedName>
        <fullName evidence="1">MHD domain-containing protein</fullName>
    </recommendedName>
</protein>
<gene>
    <name evidence="2" type="ORF">ENH_00005280</name>
</gene>
<dbReference type="RefSeq" id="XP_013433918.1">
    <property type="nucleotide sequence ID" value="XM_013578464.1"/>
</dbReference>
<dbReference type="InterPro" id="IPR050431">
    <property type="entry name" value="Adaptor_comp_med_subunit"/>
</dbReference>
<sequence length="271" mass="28795">MPSTASRRPVAAAGAAAAAASSSSGGAAAAAAAAARRRSEIFVDIIERVSAVLAANGNLLHAWFGGGLVASEGCNFHECVDLSLFESERLLSFKPPSGEFILMNYRIPSLSNVPFRVLPTLEDLGRGRAEVTLRVRNDIPNTSCAANIVVSLTVPKSTAAASLEAIPSVAAQARSAEFIASEHRVQWVLKKFQGGSELAFVARLTFHPWASPPLKTEFGPCSLDFEIPMYSISSLQVSSSSSSRCRGRPFAAAAAVVVEQQQQQQQQHERQ</sequence>
<evidence type="ECO:0000313" key="3">
    <source>
        <dbReference type="Proteomes" id="UP000030754"/>
    </source>
</evidence>
<feature type="domain" description="MHD" evidence="1">
    <location>
        <begin position="7"/>
        <end position="267"/>
    </location>
</feature>
<organism evidence="2 3">
    <name type="scientific">Eimeria necatrix</name>
    <dbReference type="NCBI Taxonomy" id="51315"/>
    <lineage>
        <taxon>Eukaryota</taxon>
        <taxon>Sar</taxon>
        <taxon>Alveolata</taxon>
        <taxon>Apicomplexa</taxon>
        <taxon>Conoidasida</taxon>
        <taxon>Coccidia</taxon>
        <taxon>Eucoccidiorida</taxon>
        <taxon>Eimeriorina</taxon>
        <taxon>Eimeriidae</taxon>
        <taxon>Eimeria</taxon>
    </lineage>
</organism>
<reference evidence="2" key="2">
    <citation type="submission" date="2013-10" db="EMBL/GenBank/DDBJ databases">
        <authorList>
            <person name="Aslett M."/>
        </authorList>
    </citation>
    <scope>NUCLEOTIDE SEQUENCE [LARGE SCALE GENOMIC DNA]</scope>
    <source>
        <strain evidence="2">Houghton</strain>
    </source>
</reference>
<dbReference type="Proteomes" id="UP000030754">
    <property type="component" value="Unassembled WGS sequence"/>
</dbReference>
<dbReference type="EMBL" id="HG723165">
    <property type="protein sequence ID" value="CDJ65451.1"/>
    <property type="molecule type" value="Genomic_DNA"/>
</dbReference>
<dbReference type="PANTHER" id="PTHR10529">
    <property type="entry name" value="AP COMPLEX SUBUNIT MU"/>
    <property type="match status" value="1"/>
</dbReference>
<proteinExistence type="predicted"/>
<dbReference type="PROSITE" id="PS51072">
    <property type="entry name" value="MHD"/>
    <property type="match status" value="1"/>
</dbReference>
<dbReference type="PROSITE" id="PS51318">
    <property type="entry name" value="TAT"/>
    <property type="match status" value="1"/>
</dbReference>
<dbReference type="AlphaFoldDB" id="U6MN38"/>
<keyword evidence="3" id="KW-1185">Reference proteome</keyword>
<dbReference type="InterPro" id="IPR036168">
    <property type="entry name" value="AP2_Mu_C_sf"/>
</dbReference>
<reference evidence="2" key="1">
    <citation type="submission" date="2013-10" db="EMBL/GenBank/DDBJ databases">
        <title>Genomic analysis of the causative agents of coccidiosis in chickens.</title>
        <authorList>
            <person name="Reid A.J."/>
            <person name="Blake D."/>
            <person name="Billington K."/>
            <person name="Browne H."/>
            <person name="Dunn M."/>
            <person name="Hung S."/>
            <person name="Kawahara F."/>
            <person name="Miranda-Saavedra D."/>
            <person name="Mourier T."/>
            <person name="Nagra H."/>
            <person name="Otto T.D."/>
            <person name="Rawlings N."/>
            <person name="Sanchez A."/>
            <person name="Sanders M."/>
            <person name="Subramaniam C."/>
            <person name="Tay Y."/>
            <person name="Dear P."/>
            <person name="Doerig C."/>
            <person name="Gruber A."/>
            <person name="Parkinson J."/>
            <person name="Shirley M."/>
            <person name="Wan K.L."/>
            <person name="Berriman M."/>
            <person name="Tomley F."/>
            <person name="Pain A."/>
        </authorList>
    </citation>
    <scope>NUCLEOTIDE SEQUENCE [LARGE SCALE GENOMIC DNA]</scope>
    <source>
        <strain evidence="2">Houghton</strain>
    </source>
</reference>
<name>U6MN38_9EIME</name>
<dbReference type="GeneID" id="25470719"/>
<dbReference type="InterPro" id="IPR006311">
    <property type="entry name" value="TAT_signal"/>
</dbReference>
<dbReference type="Pfam" id="PF00928">
    <property type="entry name" value="Adap_comp_sub"/>
    <property type="match status" value="1"/>
</dbReference>